<keyword evidence="2" id="KW-1185">Reference proteome</keyword>
<organism evidence="1 2">
    <name type="scientific">Stephania japonica</name>
    <dbReference type="NCBI Taxonomy" id="461633"/>
    <lineage>
        <taxon>Eukaryota</taxon>
        <taxon>Viridiplantae</taxon>
        <taxon>Streptophyta</taxon>
        <taxon>Embryophyta</taxon>
        <taxon>Tracheophyta</taxon>
        <taxon>Spermatophyta</taxon>
        <taxon>Magnoliopsida</taxon>
        <taxon>Ranunculales</taxon>
        <taxon>Menispermaceae</taxon>
        <taxon>Menispermoideae</taxon>
        <taxon>Cissampelideae</taxon>
        <taxon>Stephania</taxon>
    </lineage>
</organism>
<sequence>MVKKQSVYPRYVKLSLSIHQYMLVSYDLCESVSSYGRERNVRENCGTLEQRLVLCWVSLKCRGPMCIIGSPITLLILNENDEDEDHRFHVRENNSSIEFMDEFSQPGGSDTNKSLCKIKIFLFIR</sequence>
<gene>
    <name evidence="1" type="ORF">Sjap_010821</name>
</gene>
<dbReference type="AlphaFoldDB" id="A0AAP0JA36"/>
<comment type="caution">
    <text evidence="1">The sequence shown here is derived from an EMBL/GenBank/DDBJ whole genome shotgun (WGS) entry which is preliminary data.</text>
</comment>
<dbReference type="EMBL" id="JBBNAE010000004">
    <property type="protein sequence ID" value="KAK9130334.1"/>
    <property type="molecule type" value="Genomic_DNA"/>
</dbReference>
<proteinExistence type="predicted"/>
<name>A0AAP0JA36_9MAGN</name>
<evidence type="ECO:0000313" key="1">
    <source>
        <dbReference type="EMBL" id="KAK9130334.1"/>
    </source>
</evidence>
<accession>A0AAP0JA36</accession>
<evidence type="ECO:0000313" key="2">
    <source>
        <dbReference type="Proteomes" id="UP001417504"/>
    </source>
</evidence>
<dbReference type="Proteomes" id="UP001417504">
    <property type="component" value="Unassembled WGS sequence"/>
</dbReference>
<protein>
    <submittedName>
        <fullName evidence="1">Uncharacterized protein</fullName>
    </submittedName>
</protein>
<reference evidence="1 2" key="1">
    <citation type="submission" date="2024-01" db="EMBL/GenBank/DDBJ databases">
        <title>Genome assemblies of Stephania.</title>
        <authorList>
            <person name="Yang L."/>
        </authorList>
    </citation>
    <scope>NUCLEOTIDE SEQUENCE [LARGE SCALE GENOMIC DNA]</scope>
    <source>
        <strain evidence="1">QJT</strain>
        <tissue evidence="1">Leaf</tissue>
    </source>
</reference>